<feature type="non-terminal residue" evidence="1">
    <location>
        <position position="92"/>
    </location>
</feature>
<dbReference type="PANTHER" id="PTHR22954:SF3">
    <property type="entry name" value="PROTEIN CBG08539"/>
    <property type="match status" value="1"/>
</dbReference>
<dbReference type="Pfam" id="PF03564">
    <property type="entry name" value="DUF1759"/>
    <property type="match status" value="1"/>
</dbReference>
<dbReference type="EMBL" id="GL448077">
    <property type="protein sequence ID" value="EFN85430.1"/>
    <property type="molecule type" value="Genomic_DNA"/>
</dbReference>
<name>E2BFU8_HARSA</name>
<protein>
    <recommendedName>
        <fullName evidence="3">Retrotransposon gag domain-containing protein</fullName>
    </recommendedName>
</protein>
<evidence type="ECO:0000313" key="1">
    <source>
        <dbReference type="EMBL" id="EFN85430.1"/>
    </source>
</evidence>
<dbReference type="AlphaFoldDB" id="E2BFU8"/>
<keyword evidence="2" id="KW-1185">Reference proteome</keyword>
<dbReference type="Proteomes" id="UP000008237">
    <property type="component" value="Unassembled WGS sequence"/>
</dbReference>
<proteinExistence type="predicted"/>
<dbReference type="OrthoDB" id="7553045at2759"/>
<organism evidence="2">
    <name type="scientific">Harpegnathos saltator</name>
    <name type="common">Jerdon's jumping ant</name>
    <dbReference type="NCBI Taxonomy" id="610380"/>
    <lineage>
        <taxon>Eukaryota</taxon>
        <taxon>Metazoa</taxon>
        <taxon>Ecdysozoa</taxon>
        <taxon>Arthropoda</taxon>
        <taxon>Hexapoda</taxon>
        <taxon>Insecta</taxon>
        <taxon>Pterygota</taxon>
        <taxon>Neoptera</taxon>
        <taxon>Endopterygota</taxon>
        <taxon>Hymenoptera</taxon>
        <taxon>Apocrita</taxon>
        <taxon>Aculeata</taxon>
        <taxon>Formicoidea</taxon>
        <taxon>Formicidae</taxon>
        <taxon>Ponerinae</taxon>
        <taxon>Ponerini</taxon>
        <taxon>Harpegnathos</taxon>
    </lineage>
</organism>
<evidence type="ECO:0008006" key="3">
    <source>
        <dbReference type="Google" id="ProtNLM"/>
    </source>
</evidence>
<dbReference type="InterPro" id="IPR005312">
    <property type="entry name" value="DUF1759"/>
</dbReference>
<dbReference type="OMA" id="ITEWESF"/>
<sequence>LPPFDGSITEWESFRDRFTTLIIENKELNDFTRMHFLVSFLRGRALECLADFAVTADNFSGAWRVLLDRYDNRRRLLTAHLSTLLNLPRLSR</sequence>
<feature type="non-terminal residue" evidence="1">
    <location>
        <position position="1"/>
    </location>
</feature>
<accession>E2BFU8</accession>
<evidence type="ECO:0000313" key="2">
    <source>
        <dbReference type="Proteomes" id="UP000008237"/>
    </source>
</evidence>
<dbReference type="InParanoid" id="E2BFU8"/>
<reference evidence="1 2" key="1">
    <citation type="journal article" date="2010" name="Science">
        <title>Genomic comparison of the ants Camponotus floridanus and Harpegnathos saltator.</title>
        <authorList>
            <person name="Bonasio R."/>
            <person name="Zhang G."/>
            <person name="Ye C."/>
            <person name="Mutti N.S."/>
            <person name="Fang X."/>
            <person name="Qin N."/>
            <person name="Donahue G."/>
            <person name="Yang P."/>
            <person name="Li Q."/>
            <person name="Li C."/>
            <person name="Zhang P."/>
            <person name="Huang Z."/>
            <person name="Berger S.L."/>
            <person name="Reinberg D."/>
            <person name="Wang J."/>
            <person name="Liebig J."/>
        </authorList>
    </citation>
    <scope>NUCLEOTIDE SEQUENCE [LARGE SCALE GENOMIC DNA]</scope>
    <source>
        <strain evidence="1 2">R22 G/1</strain>
    </source>
</reference>
<dbReference type="PANTHER" id="PTHR22954">
    <property type="entry name" value="RETROVIRAL PROTEASE-RELATED"/>
    <property type="match status" value="1"/>
</dbReference>
<gene>
    <name evidence="1" type="ORF">EAI_17225</name>
</gene>